<organism evidence="1 2">
    <name type="scientific">Nocardia mangyaensis</name>
    <dbReference type="NCBI Taxonomy" id="2213200"/>
    <lineage>
        <taxon>Bacteria</taxon>
        <taxon>Bacillati</taxon>
        <taxon>Actinomycetota</taxon>
        <taxon>Actinomycetes</taxon>
        <taxon>Mycobacteriales</taxon>
        <taxon>Nocardiaceae</taxon>
        <taxon>Nocardia</taxon>
    </lineage>
</organism>
<gene>
    <name evidence="1" type="ORF">BOX37_16000</name>
</gene>
<dbReference type="AlphaFoldDB" id="A0A1J0W289"/>
<reference evidence="1" key="1">
    <citation type="submission" date="2016-11" db="EMBL/GenBank/DDBJ databases">
        <authorList>
            <person name="Jaros S."/>
            <person name="Januszkiewicz K."/>
            <person name="Wedrychowicz H."/>
        </authorList>
    </citation>
    <scope>NUCLEOTIDE SEQUENCE [LARGE SCALE GENOMIC DNA]</scope>
    <source>
        <strain evidence="1">Y48</strain>
    </source>
</reference>
<protein>
    <submittedName>
        <fullName evidence="1">Uncharacterized protein</fullName>
    </submittedName>
</protein>
<keyword evidence="2" id="KW-1185">Reference proteome</keyword>
<dbReference type="EMBL" id="CP018082">
    <property type="protein sequence ID" value="APE38394.1"/>
    <property type="molecule type" value="Genomic_DNA"/>
</dbReference>
<accession>A0A1J0W289</accession>
<dbReference type="Proteomes" id="UP000183810">
    <property type="component" value="Chromosome"/>
</dbReference>
<dbReference type="RefSeq" id="WP_071931563.1">
    <property type="nucleotide sequence ID" value="NZ_CP018082.1"/>
</dbReference>
<evidence type="ECO:0000313" key="1">
    <source>
        <dbReference type="EMBL" id="APE38394.1"/>
    </source>
</evidence>
<name>A0A1J0W289_9NOCA</name>
<evidence type="ECO:0000313" key="2">
    <source>
        <dbReference type="Proteomes" id="UP000183810"/>
    </source>
</evidence>
<dbReference type="KEGG" id="nsl:BOX37_16000"/>
<proteinExistence type="predicted"/>
<sequence>MTDRTPVGFDIDDISVGPFAHGFGTTDDGHPFAFRTRRATLTVEIYRADLGDAVPEAQDVVAQAQAQVTDIDLGDERSVAAFVRDLLPDATPVPAAASRDTTTMRGILGRISAAIDGM</sequence>
<dbReference type="OrthoDB" id="4558051at2"/>